<dbReference type="NCBIfam" id="TIGR02593">
    <property type="entry name" value="CRISPR_cas5"/>
    <property type="match status" value="1"/>
</dbReference>
<dbReference type="Pfam" id="PF09704">
    <property type="entry name" value="Cas_Cas5d"/>
    <property type="match status" value="1"/>
</dbReference>
<evidence type="ECO:0000313" key="3">
    <source>
        <dbReference type="Proteomes" id="UP000878956"/>
    </source>
</evidence>
<dbReference type="Proteomes" id="UP000878956">
    <property type="component" value="Unassembled WGS sequence"/>
</dbReference>
<reference evidence="2" key="1">
    <citation type="journal article" date="2018" name="Genome Biol.">
        <title>SKESA: strategic k-mer extension for scrupulous assemblies.</title>
        <authorList>
            <person name="Souvorov A."/>
            <person name="Agarwala R."/>
            <person name="Lipman D.J."/>
        </authorList>
    </citation>
    <scope>NUCLEOTIDE SEQUENCE</scope>
    <source>
        <strain evidence="2">HN1000</strain>
    </source>
</reference>
<evidence type="ECO:0000256" key="1">
    <source>
        <dbReference type="ARBA" id="ARBA00023118"/>
    </source>
</evidence>
<organism evidence="2 3">
    <name type="scientific">Clostridioides difficile</name>
    <name type="common">Peptoclostridium difficile</name>
    <dbReference type="NCBI Taxonomy" id="1496"/>
    <lineage>
        <taxon>Bacteria</taxon>
        <taxon>Bacillati</taxon>
        <taxon>Bacillota</taxon>
        <taxon>Clostridia</taxon>
        <taxon>Peptostreptococcales</taxon>
        <taxon>Peptostreptococcaceae</taxon>
        <taxon>Clostridioides</taxon>
    </lineage>
</organism>
<dbReference type="InterPro" id="IPR013422">
    <property type="entry name" value="CRISPR-assoc_prot_Cas5_N"/>
</dbReference>
<dbReference type="GO" id="GO:0051607">
    <property type="term" value="P:defense response to virus"/>
    <property type="evidence" value="ECO:0007669"/>
    <property type="project" value="UniProtKB-KW"/>
</dbReference>
<evidence type="ECO:0000313" key="2">
    <source>
        <dbReference type="EMBL" id="HBH1542526.1"/>
    </source>
</evidence>
<dbReference type="NCBIfam" id="TIGR02592">
    <property type="entry name" value="cas_Cas5h"/>
    <property type="match status" value="1"/>
</dbReference>
<dbReference type="EMBL" id="DAEPXK010000019">
    <property type="protein sequence ID" value="HBH1542526.1"/>
    <property type="molecule type" value="Genomic_DNA"/>
</dbReference>
<dbReference type="GO" id="GO:0043571">
    <property type="term" value="P:maintenance of CRISPR repeat elements"/>
    <property type="evidence" value="ECO:0007669"/>
    <property type="project" value="InterPro"/>
</dbReference>
<protein>
    <submittedName>
        <fullName evidence="2">Type I-B CRISPR-associated protein Cas5</fullName>
    </submittedName>
</protein>
<keyword evidence="1" id="KW-0051">Antiviral defense</keyword>
<reference evidence="2" key="2">
    <citation type="submission" date="2021-06" db="EMBL/GenBank/DDBJ databases">
        <authorList>
            <consortium name="NCBI Pathogen Detection Project"/>
        </authorList>
    </citation>
    <scope>NUCLEOTIDE SEQUENCE</scope>
    <source>
        <strain evidence="2">HN1000</strain>
    </source>
</reference>
<accession>A0AAN5VM24</accession>
<sequence>MDEVLKFNLKGKGASFSKPTYNSSSIIQTYPHIHKVALLGILGAIIGIDNTGYKRKKELPKFYKLLKDLKIAIAPKKLNFNKCVDVVTDTSGFSNKISPNVGSTYLINYEILINPSWDIYILGDGEYYNKIKKYILNRSAVFHPFLGRNHLFADLSEVEILNGEFSKELSKIDSFFISDNVVLDEDEILLNEKLYLFKDSMPISIDNRKIDGTDFMLNQYSIKSLTFSNIDVLKSEEDLFYCGDKVLYFI</sequence>
<name>A0AAN5VM24_CLODI</name>
<comment type="caution">
    <text evidence="2">The sequence shown here is derived from an EMBL/GenBank/DDBJ whole genome shotgun (WGS) entry which is preliminary data.</text>
</comment>
<proteinExistence type="predicted"/>
<dbReference type="InterPro" id="IPR013421">
    <property type="entry name" value="CRISPR-assoc_prot_Cas5_HALMA"/>
</dbReference>
<dbReference type="RefSeq" id="WP_009899282.1">
    <property type="nucleotide sequence ID" value="NZ_CP037850.1"/>
</dbReference>
<dbReference type="AlphaFoldDB" id="A0AAN5VM24"/>
<dbReference type="InterPro" id="IPR021124">
    <property type="entry name" value="CRISPR-assoc_prot_Cas5"/>
</dbReference>
<gene>
    <name evidence="2" type="primary">cas5b</name>
    <name evidence="2" type="ORF">KRM00_002010</name>
</gene>